<dbReference type="InterPro" id="IPR023587">
    <property type="entry name" value="Metalthion_dom_sf_vert"/>
</dbReference>
<reference evidence="5" key="1">
    <citation type="submission" date="2019-03" db="UniProtKB">
        <authorList>
            <consortium name="Ensembl"/>
        </authorList>
    </citation>
    <scope>IDENTIFICATION</scope>
</reference>
<evidence type="ECO:0000256" key="3">
    <source>
        <dbReference type="ARBA" id="ARBA00022851"/>
    </source>
</evidence>
<dbReference type="GO" id="GO:0046872">
    <property type="term" value="F:metal ion binding"/>
    <property type="evidence" value="ECO:0007669"/>
    <property type="project" value="UniProtKB-KW"/>
</dbReference>
<protein>
    <recommendedName>
        <fullName evidence="4">Metallothionein</fullName>
    </recommendedName>
</protein>
<dbReference type="GO" id="GO:0071280">
    <property type="term" value="P:cellular response to copper ion"/>
    <property type="evidence" value="ECO:0007669"/>
    <property type="project" value="TreeGrafter"/>
</dbReference>
<dbReference type="SUPFAM" id="SSF57868">
    <property type="entry name" value="Metallothionein"/>
    <property type="match status" value="1"/>
</dbReference>
<dbReference type="GO" id="GO:0071294">
    <property type="term" value="P:cellular response to zinc ion"/>
    <property type="evidence" value="ECO:0007669"/>
    <property type="project" value="TreeGrafter"/>
</dbReference>
<comment type="function">
    <text evidence="4">Metallothioneins have a high content of cysteine residues that bind various heavy metals.</text>
</comment>
<dbReference type="GO" id="GO:0005634">
    <property type="term" value="C:nucleus"/>
    <property type="evidence" value="ECO:0007669"/>
    <property type="project" value="TreeGrafter"/>
</dbReference>
<evidence type="ECO:0000256" key="2">
    <source>
        <dbReference type="ARBA" id="ARBA00022723"/>
    </source>
</evidence>
<dbReference type="PANTHER" id="PTHR23299">
    <property type="entry name" value="METALLOTHIONEIN"/>
    <property type="match status" value="1"/>
</dbReference>
<evidence type="ECO:0000313" key="5">
    <source>
        <dbReference type="Ensembl" id="ENSUMAP00000015929"/>
    </source>
</evidence>
<dbReference type="GeneTree" id="ENSGT01150000290659"/>
<dbReference type="Pfam" id="PF00131">
    <property type="entry name" value="Metallothio"/>
    <property type="match status" value="1"/>
</dbReference>
<keyword evidence="3 4" id="KW-0480">Metal-thiolate cluster</keyword>
<dbReference type="GO" id="GO:0071276">
    <property type="term" value="P:cellular response to cadmium ion"/>
    <property type="evidence" value="ECO:0007669"/>
    <property type="project" value="TreeGrafter"/>
</dbReference>
<dbReference type="InterPro" id="IPR000006">
    <property type="entry name" value="Metalthion_vert"/>
</dbReference>
<dbReference type="Ensembl" id="ENSUMAT00000018857.1">
    <property type="protein sequence ID" value="ENSUMAP00000015929.1"/>
    <property type="gene ID" value="ENSUMAG00000011710.1"/>
</dbReference>
<name>A0A452U5E9_URSMA</name>
<dbReference type="InterPro" id="IPR017854">
    <property type="entry name" value="Metalthion_dom_sf"/>
</dbReference>
<dbReference type="OMA" id="CKCRECH"/>
<dbReference type="GO" id="GO:0005737">
    <property type="term" value="C:cytoplasm"/>
    <property type="evidence" value="ECO:0007669"/>
    <property type="project" value="TreeGrafter"/>
</dbReference>
<evidence type="ECO:0000256" key="1">
    <source>
        <dbReference type="ARBA" id="ARBA00007283"/>
    </source>
</evidence>
<proteinExistence type="inferred from homology"/>
<sequence length="60" mass="6406">RSQSCSCTKGTHCTCPSSCKCRECHCPPCKKSRHSCCPWVESGAQGCMCRNASDKGSCCA</sequence>
<dbReference type="GO" id="GO:0010273">
    <property type="term" value="P:detoxification of copper ion"/>
    <property type="evidence" value="ECO:0007669"/>
    <property type="project" value="TreeGrafter"/>
</dbReference>
<dbReference type="AlphaFoldDB" id="A0A452U5E9"/>
<comment type="similarity">
    <text evidence="1 4">Belongs to the metallothionein superfamily. Type 1 family.</text>
</comment>
<dbReference type="Gene3D" id="4.10.10.10">
    <property type="entry name" value="Metallothionein Isoform II"/>
    <property type="match status" value="1"/>
</dbReference>
<dbReference type="PANTHER" id="PTHR23299:SF22">
    <property type="entry name" value="METALLOTHIONEIN-1G"/>
    <property type="match status" value="1"/>
</dbReference>
<organism evidence="5">
    <name type="scientific">Ursus maritimus</name>
    <name type="common">Polar bear</name>
    <name type="synonym">Thalarctos maritimus</name>
    <dbReference type="NCBI Taxonomy" id="29073"/>
    <lineage>
        <taxon>Eukaryota</taxon>
        <taxon>Metazoa</taxon>
        <taxon>Chordata</taxon>
        <taxon>Craniata</taxon>
        <taxon>Vertebrata</taxon>
        <taxon>Euteleostomi</taxon>
        <taxon>Mammalia</taxon>
        <taxon>Eutheria</taxon>
        <taxon>Laurasiatheria</taxon>
        <taxon>Carnivora</taxon>
        <taxon>Caniformia</taxon>
        <taxon>Ursidae</taxon>
        <taxon>Ursus</taxon>
    </lineage>
</organism>
<dbReference type="PROSITE" id="PS00203">
    <property type="entry name" value="METALLOTHIONEIN_VRT"/>
    <property type="match status" value="1"/>
</dbReference>
<accession>A0A452U5E9</accession>
<evidence type="ECO:0000256" key="4">
    <source>
        <dbReference type="RuleBase" id="RU000621"/>
    </source>
</evidence>
<dbReference type="GO" id="GO:0006882">
    <property type="term" value="P:intracellular zinc ion homeostasis"/>
    <property type="evidence" value="ECO:0007669"/>
    <property type="project" value="TreeGrafter"/>
</dbReference>
<dbReference type="InterPro" id="IPR018064">
    <property type="entry name" value="Metalthion_vert_metal_BS"/>
</dbReference>
<keyword evidence="2 4" id="KW-0479">Metal-binding</keyword>